<protein>
    <submittedName>
        <fullName evidence="3">MaoC family dehydratase</fullName>
    </submittedName>
</protein>
<gene>
    <name evidence="3" type="ORF">HJG44_19070</name>
</gene>
<dbReference type="Gene3D" id="3.10.129.10">
    <property type="entry name" value="Hotdog Thioesterase"/>
    <property type="match status" value="2"/>
</dbReference>
<evidence type="ECO:0000313" key="3">
    <source>
        <dbReference type="EMBL" id="NNM74464.1"/>
    </source>
</evidence>
<accession>A0A849I9G6</accession>
<dbReference type="PANTHER" id="PTHR43664:SF1">
    <property type="entry name" value="BETA-METHYLMALYL-COA DEHYDRATASE"/>
    <property type="match status" value="1"/>
</dbReference>
<feature type="region of interest" description="Disordered" evidence="1">
    <location>
        <begin position="341"/>
        <end position="380"/>
    </location>
</feature>
<keyword evidence="4" id="KW-1185">Reference proteome</keyword>
<dbReference type="SUPFAM" id="SSF54637">
    <property type="entry name" value="Thioesterase/thiol ester dehydrase-isomerase"/>
    <property type="match status" value="2"/>
</dbReference>
<evidence type="ECO:0000259" key="2">
    <source>
        <dbReference type="Pfam" id="PF01575"/>
    </source>
</evidence>
<organism evidence="3 4">
    <name type="scientific">Enterovirga aerilata</name>
    <dbReference type="NCBI Taxonomy" id="2730920"/>
    <lineage>
        <taxon>Bacteria</taxon>
        <taxon>Pseudomonadati</taxon>
        <taxon>Pseudomonadota</taxon>
        <taxon>Alphaproteobacteria</taxon>
        <taxon>Hyphomicrobiales</taxon>
        <taxon>Methylobacteriaceae</taxon>
        <taxon>Enterovirga</taxon>
    </lineage>
</organism>
<reference evidence="3 4" key="1">
    <citation type="submission" date="2020-04" db="EMBL/GenBank/DDBJ databases">
        <title>Enterovirga sp. isolate from soil.</title>
        <authorList>
            <person name="Chea S."/>
            <person name="Kim D.-U."/>
        </authorList>
    </citation>
    <scope>NUCLEOTIDE SEQUENCE [LARGE SCALE GENOMIC DNA]</scope>
    <source>
        <strain evidence="3 4">DB1703</strain>
    </source>
</reference>
<dbReference type="Pfam" id="PF01575">
    <property type="entry name" value="MaoC_dehydratas"/>
    <property type="match status" value="2"/>
</dbReference>
<dbReference type="InterPro" id="IPR052342">
    <property type="entry name" value="MCH/BMMD"/>
</dbReference>
<sequence length="380" mass="41360">MPEIYFEDLVPGTVTTFGGKSVSAGEIIAFARAYDAQPFHLGEDSARDTFVGRLIASGWHTIAMQMRMLCDAWLLRAASMGSPGIDEVQWLRPVLPGDLLSVRQTILEAKTSRSRPAMGVVQFRFETLNGAGEVVMSQTNPIMFERRSPGEPMARGRNDDARPEKPAEVFDALRPPSHGGSQMARGFDALEIGATDFLGEHTFEPEEIVAFAGQFDPQPFHLSEEEARKSHFGRLAASGWHTAAIWMRLLVKARQAALEEAHSAGREPPRFGPSPGFKNLRWLKPVYAGDTIRFATTLVGKRISSSRPGWGISFSHNTGWNQEGEKVFAFDGSGFIGRNVPAETAGSARQGEDLARLAHAAEPMVAEADSRPPAGSGEIG</sequence>
<dbReference type="Proteomes" id="UP000564885">
    <property type="component" value="Unassembled WGS sequence"/>
</dbReference>
<feature type="region of interest" description="Disordered" evidence="1">
    <location>
        <begin position="144"/>
        <end position="163"/>
    </location>
</feature>
<feature type="domain" description="MaoC-like" evidence="2">
    <location>
        <begin position="201"/>
        <end position="304"/>
    </location>
</feature>
<dbReference type="CDD" id="cd03454">
    <property type="entry name" value="YdeM"/>
    <property type="match status" value="2"/>
</dbReference>
<dbReference type="InterPro" id="IPR029069">
    <property type="entry name" value="HotDog_dom_sf"/>
</dbReference>
<feature type="domain" description="MaoC-like" evidence="2">
    <location>
        <begin position="20"/>
        <end position="112"/>
    </location>
</feature>
<dbReference type="EMBL" id="JABEPP010000005">
    <property type="protein sequence ID" value="NNM74464.1"/>
    <property type="molecule type" value="Genomic_DNA"/>
</dbReference>
<dbReference type="PANTHER" id="PTHR43664">
    <property type="entry name" value="MONOAMINE OXIDASE-RELATED"/>
    <property type="match status" value="1"/>
</dbReference>
<dbReference type="InterPro" id="IPR002539">
    <property type="entry name" value="MaoC-like_dom"/>
</dbReference>
<evidence type="ECO:0000313" key="4">
    <source>
        <dbReference type="Proteomes" id="UP000564885"/>
    </source>
</evidence>
<proteinExistence type="predicted"/>
<dbReference type="AlphaFoldDB" id="A0A849I9G6"/>
<evidence type="ECO:0000256" key="1">
    <source>
        <dbReference type="SAM" id="MobiDB-lite"/>
    </source>
</evidence>
<name>A0A849I9G6_9HYPH</name>
<comment type="caution">
    <text evidence="3">The sequence shown here is derived from an EMBL/GenBank/DDBJ whole genome shotgun (WGS) entry which is preliminary data.</text>
</comment>
<dbReference type="RefSeq" id="WP_171219895.1">
    <property type="nucleotide sequence ID" value="NZ_JABEPP010000005.1"/>
</dbReference>